<proteinExistence type="predicted"/>
<dbReference type="PROSITE" id="PS51257">
    <property type="entry name" value="PROKAR_LIPOPROTEIN"/>
    <property type="match status" value="1"/>
</dbReference>
<accession>A0A9W6EWX2</accession>
<dbReference type="AlphaFoldDB" id="A0A9W6EWX2"/>
<name>A0A9W6EWX2_9FLAO</name>
<gene>
    <name evidence="1" type="ORF">NBRC110019_29290</name>
</gene>
<dbReference type="RefSeq" id="WP_281756174.1">
    <property type="nucleotide sequence ID" value="NZ_BRVP01000027.1"/>
</dbReference>
<evidence type="ECO:0000313" key="2">
    <source>
        <dbReference type="Proteomes" id="UP001143545"/>
    </source>
</evidence>
<dbReference type="EMBL" id="BRVP01000027">
    <property type="protein sequence ID" value="GLB53888.1"/>
    <property type="molecule type" value="Genomic_DNA"/>
</dbReference>
<organism evidence="1 2">
    <name type="scientific">Neptunitalea chrysea</name>
    <dbReference type="NCBI Taxonomy" id="1647581"/>
    <lineage>
        <taxon>Bacteria</taxon>
        <taxon>Pseudomonadati</taxon>
        <taxon>Bacteroidota</taxon>
        <taxon>Flavobacteriia</taxon>
        <taxon>Flavobacteriales</taxon>
        <taxon>Flavobacteriaceae</taxon>
        <taxon>Neptunitalea</taxon>
    </lineage>
</organism>
<evidence type="ECO:0000313" key="1">
    <source>
        <dbReference type="EMBL" id="GLB53888.1"/>
    </source>
</evidence>
<keyword evidence="2" id="KW-1185">Reference proteome</keyword>
<protein>
    <submittedName>
        <fullName evidence="1">Uncharacterized protein</fullName>
    </submittedName>
</protein>
<comment type="caution">
    <text evidence="1">The sequence shown here is derived from an EMBL/GenBank/DDBJ whole genome shotgun (WGS) entry which is preliminary data.</text>
</comment>
<sequence length="295" mass="34539">MNVYKSISLLALTVLSSCQINDNKEKTEPINKYSIFNGIYQSEAGVEFSVNAKDSMLIITTDSVNLYKYSDNWADERIQKCNFKSIELIEATINNDRKKIALLFGDSPIAMDDYVEQYLSMHKEVLLTSPKPVEWKIENTFYVDEISNHGHESNGWRWTTYCRIYWEDGRNQIVRYNWLPKTYFIDEWGLDKPVPFKSQMLFKPRFPFRSRINVYDPKTNTTKLLRNIDKLDRESAIPARFVSYNTEINQTVSVRFRVLDNGEHYMEIGPIDDNLLVKANKKTTPNNCRCCTTLK</sequence>
<dbReference type="Proteomes" id="UP001143545">
    <property type="component" value="Unassembled WGS sequence"/>
</dbReference>
<reference evidence="1" key="1">
    <citation type="submission" date="2022-07" db="EMBL/GenBank/DDBJ databases">
        <title>Taxonomy of Novel Oxalotrophic and Methylotrophic Bacteria.</title>
        <authorList>
            <person name="Sahin N."/>
            <person name="Tani A."/>
        </authorList>
    </citation>
    <scope>NUCLEOTIDE SEQUENCE</scope>
    <source>
        <strain evidence="1">AM327</strain>
    </source>
</reference>